<keyword evidence="3" id="KW-1003">Cell membrane</keyword>
<evidence type="ECO:0000313" key="20">
    <source>
        <dbReference type="EMBL" id="GEC94312.1"/>
    </source>
</evidence>
<evidence type="ECO:0000256" key="7">
    <source>
        <dbReference type="ARBA" id="ARBA00022741"/>
    </source>
</evidence>
<keyword evidence="13" id="KW-0594">Phospholipid biosynthesis</keyword>
<keyword evidence="12 19" id="KW-0472">Membrane</keyword>
<dbReference type="InterPro" id="IPR000829">
    <property type="entry name" value="DAGK"/>
</dbReference>
<keyword evidence="18" id="KW-0479">Metal-binding</keyword>
<accession>A0A4Y4CQJ5</accession>
<feature type="binding site" evidence="16">
    <location>
        <position position="65"/>
    </location>
    <ligand>
        <name>substrate</name>
    </ligand>
</feature>
<evidence type="ECO:0000256" key="19">
    <source>
        <dbReference type="SAM" id="Phobius"/>
    </source>
</evidence>
<keyword evidence="8" id="KW-0418">Kinase</keyword>
<organism evidence="20 21">
    <name type="scientific">Zoogloea ramigera</name>
    <dbReference type="NCBI Taxonomy" id="350"/>
    <lineage>
        <taxon>Bacteria</taxon>
        <taxon>Pseudomonadati</taxon>
        <taxon>Pseudomonadota</taxon>
        <taxon>Betaproteobacteria</taxon>
        <taxon>Rhodocyclales</taxon>
        <taxon>Zoogloeaceae</taxon>
        <taxon>Zoogloea</taxon>
    </lineage>
</organism>
<name>A0A4Y4CQJ5_ZOORA</name>
<evidence type="ECO:0000256" key="16">
    <source>
        <dbReference type="PIRSR" id="PIRSR600829-2"/>
    </source>
</evidence>
<dbReference type="OrthoDB" id="9796011at2"/>
<evidence type="ECO:0000256" key="17">
    <source>
        <dbReference type="PIRSR" id="PIRSR600829-3"/>
    </source>
</evidence>
<evidence type="ECO:0000256" key="12">
    <source>
        <dbReference type="ARBA" id="ARBA00023136"/>
    </source>
</evidence>
<keyword evidence="6 19" id="KW-0812">Transmembrane</keyword>
<evidence type="ECO:0000256" key="9">
    <source>
        <dbReference type="ARBA" id="ARBA00022840"/>
    </source>
</evidence>
<evidence type="ECO:0000256" key="18">
    <source>
        <dbReference type="PIRSR" id="PIRSR600829-4"/>
    </source>
</evidence>
<keyword evidence="7 17" id="KW-0547">Nucleotide-binding</keyword>
<feature type="binding site" evidence="17">
    <location>
        <position position="12"/>
    </location>
    <ligand>
        <name>ATP</name>
        <dbReference type="ChEBI" id="CHEBI:30616"/>
    </ligand>
</feature>
<feature type="binding site" evidence="17">
    <location>
        <position position="72"/>
    </location>
    <ligand>
        <name>ATP</name>
        <dbReference type="ChEBI" id="CHEBI:30616"/>
    </ligand>
</feature>
<comment type="cofactor">
    <cofactor evidence="18">
        <name>Mg(2+)</name>
        <dbReference type="ChEBI" id="CHEBI:18420"/>
    </cofactor>
    <text evidence="18">Mn(2+), Zn(2+), Cd(2+) and Co(2+) support activity to lesser extents.</text>
</comment>
<feature type="transmembrane region" description="Helical" evidence="19">
    <location>
        <begin position="92"/>
        <end position="116"/>
    </location>
</feature>
<feature type="binding site" evidence="17">
    <location>
        <begin position="90"/>
        <end position="91"/>
    </location>
    <ligand>
        <name>ATP</name>
        <dbReference type="ChEBI" id="CHEBI:30616"/>
    </ligand>
</feature>
<dbReference type="Proteomes" id="UP000318422">
    <property type="component" value="Unassembled WGS sequence"/>
</dbReference>
<evidence type="ECO:0000256" key="1">
    <source>
        <dbReference type="ARBA" id="ARBA00004651"/>
    </source>
</evidence>
<proteinExistence type="inferred from homology"/>
<evidence type="ECO:0000256" key="3">
    <source>
        <dbReference type="ARBA" id="ARBA00022475"/>
    </source>
</evidence>
<keyword evidence="14" id="KW-1208">Phospholipid metabolism</keyword>
<evidence type="ECO:0000256" key="14">
    <source>
        <dbReference type="ARBA" id="ARBA00023264"/>
    </source>
</evidence>
<evidence type="ECO:0000256" key="10">
    <source>
        <dbReference type="ARBA" id="ARBA00022989"/>
    </source>
</evidence>
<keyword evidence="10 19" id="KW-1133">Transmembrane helix</keyword>
<dbReference type="RefSeq" id="WP_141349078.1">
    <property type="nucleotide sequence ID" value="NZ_BJNV01000006.1"/>
</dbReference>
<keyword evidence="4" id="KW-0444">Lipid biosynthesis</keyword>
<gene>
    <name evidence="20" type="ORF">ZRA01_03850</name>
</gene>
<dbReference type="PANTHER" id="PTHR34299:SF1">
    <property type="entry name" value="DIACYLGLYCEROL KINASE"/>
    <property type="match status" value="1"/>
</dbReference>
<keyword evidence="21" id="KW-1185">Reference proteome</keyword>
<keyword evidence="9 17" id="KW-0067">ATP-binding</keyword>
<evidence type="ECO:0000256" key="15">
    <source>
        <dbReference type="PIRSR" id="PIRSR600829-1"/>
    </source>
</evidence>
<comment type="caution">
    <text evidence="20">The sequence shown here is derived from an EMBL/GenBank/DDBJ whole genome shotgun (WGS) entry which is preliminary data.</text>
</comment>
<dbReference type="Gene3D" id="1.10.287.3610">
    <property type="match status" value="1"/>
</dbReference>
<dbReference type="PANTHER" id="PTHR34299">
    <property type="entry name" value="DIACYLGLYCEROL KINASE"/>
    <property type="match status" value="1"/>
</dbReference>
<dbReference type="InterPro" id="IPR036945">
    <property type="entry name" value="DAGK_sf"/>
</dbReference>
<dbReference type="AlphaFoldDB" id="A0A4Y4CQJ5"/>
<sequence length="121" mass="12597">MKGQGFLRRFGYARAGIVTAFRRERSMRTHGAAVIAVGIFLSLTGAPALWWALVGLAVGLVLVAEMANTAIETLADHLHPGQHPEIGVVKDVAAGAVLVASVVAVIVGLAYLATLLPAMRA</sequence>
<dbReference type="GO" id="GO:0005524">
    <property type="term" value="F:ATP binding"/>
    <property type="evidence" value="ECO:0007669"/>
    <property type="project" value="UniProtKB-KW"/>
</dbReference>
<dbReference type="CDD" id="cd14263">
    <property type="entry name" value="DAGK_IM_like"/>
    <property type="match status" value="1"/>
</dbReference>
<dbReference type="EMBL" id="BJNV01000006">
    <property type="protein sequence ID" value="GEC94312.1"/>
    <property type="molecule type" value="Genomic_DNA"/>
</dbReference>
<dbReference type="Pfam" id="PF01219">
    <property type="entry name" value="DAGK_prokar"/>
    <property type="match status" value="1"/>
</dbReference>
<reference evidence="20 21" key="1">
    <citation type="submission" date="2019-06" db="EMBL/GenBank/DDBJ databases">
        <title>Whole genome shotgun sequence of Zoogloea ramigera NBRC 15342.</title>
        <authorList>
            <person name="Hosoyama A."/>
            <person name="Uohara A."/>
            <person name="Ohji S."/>
            <person name="Ichikawa N."/>
        </authorList>
    </citation>
    <scope>NUCLEOTIDE SEQUENCE [LARGE SCALE GENOMIC DNA]</scope>
    <source>
        <strain evidence="20 21">NBRC 15342</strain>
    </source>
</reference>
<evidence type="ECO:0008006" key="22">
    <source>
        <dbReference type="Google" id="ProtNLM"/>
    </source>
</evidence>
<keyword evidence="11" id="KW-0443">Lipid metabolism</keyword>
<evidence type="ECO:0000256" key="5">
    <source>
        <dbReference type="ARBA" id="ARBA00022679"/>
    </source>
</evidence>
<evidence type="ECO:0000256" key="2">
    <source>
        <dbReference type="ARBA" id="ARBA00005967"/>
    </source>
</evidence>
<feature type="binding site" evidence="17">
    <location>
        <position position="24"/>
    </location>
    <ligand>
        <name>ATP</name>
        <dbReference type="ChEBI" id="CHEBI:30616"/>
    </ligand>
</feature>
<comment type="subcellular location">
    <subcellularLocation>
        <location evidence="1">Cell membrane</location>
        <topology evidence="1">Multi-pass membrane protein</topology>
    </subcellularLocation>
</comment>
<feature type="transmembrane region" description="Helical" evidence="19">
    <location>
        <begin position="32"/>
        <end position="53"/>
    </location>
</feature>
<evidence type="ECO:0000256" key="11">
    <source>
        <dbReference type="ARBA" id="ARBA00023098"/>
    </source>
</evidence>
<evidence type="ECO:0000256" key="13">
    <source>
        <dbReference type="ARBA" id="ARBA00023209"/>
    </source>
</evidence>
<evidence type="ECO:0000256" key="4">
    <source>
        <dbReference type="ARBA" id="ARBA00022516"/>
    </source>
</evidence>
<feature type="binding site" evidence="18">
    <location>
        <position position="24"/>
    </location>
    <ligand>
        <name>a divalent metal cation</name>
        <dbReference type="ChEBI" id="CHEBI:60240"/>
    </ligand>
</feature>
<evidence type="ECO:0000256" key="6">
    <source>
        <dbReference type="ARBA" id="ARBA00022692"/>
    </source>
</evidence>
<protein>
    <recommendedName>
        <fullName evidence="22">Diacylglycerol kinase</fullName>
    </recommendedName>
</protein>
<comment type="similarity">
    <text evidence="2">Belongs to the bacterial diacylglycerol kinase family.</text>
</comment>
<evidence type="ECO:0000313" key="21">
    <source>
        <dbReference type="Proteomes" id="UP000318422"/>
    </source>
</evidence>
<dbReference type="GO" id="GO:0005886">
    <property type="term" value="C:plasma membrane"/>
    <property type="evidence" value="ECO:0007669"/>
    <property type="project" value="UniProtKB-SubCell"/>
</dbReference>
<feature type="active site" description="Proton acceptor" evidence="15">
    <location>
        <position position="65"/>
    </location>
</feature>
<dbReference type="GO" id="GO:0008654">
    <property type="term" value="P:phospholipid biosynthetic process"/>
    <property type="evidence" value="ECO:0007669"/>
    <property type="project" value="UniProtKB-KW"/>
</dbReference>
<feature type="binding site" evidence="18">
    <location>
        <position position="72"/>
    </location>
    <ligand>
        <name>a divalent metal cation</name>
        <dbReference type="ChEBI" id="CHEBI:60240"/>
    </ligand>
</feature>
<keyword evidence="5" id="KW-0808">Transferase</keyword>
<evidence type="ECO:0000256" key="8">
    <source>
        <dbReference type="ARBA" id="ARBA00022777"/>
    </source>
</evidence>
<dbReference type="GO" id="GO:0046872">
    <property type="term" value="F:metal ion binding"/>
    <property type="evidence" value="ECO:0007669"/>
    <property type="project" value="UniProtKB-KW"/>
</dbReference>
<keyword evidence="18" id="KW-0460">Magnesium</keyword>
<dbReference type="GO" id="GO:0016301">
    <property type="term" value="F:kinase activity"/>
    <property type="evidence" value="ECO:0007669"/>
    <property type="project" value="UniProtKB-KW"/>
</dbReference>